<reference evidence="1 2" key="1">
    <citation type="journal article" date="2023" name="Proc. Natl. Acad. Sci. U.S.A.">
        <title>Bacterial tolerance to host-exuded specialized metabolites structures the maize root microbiome.</title>
        <authorList>
            <person name="Thoenen L."/>
            <person name="Giroud C."/>
            <person name="Kreuzer M."/>
            <person name="Waelchli J."/>
            <person name="Gfeller V."/>
            <person name="Deslandes-Herold G."/>
            <person name="Mateo P."/>
            <person name="Robert C.A.M."/>
            <person name="Ahrens C.H."/>
            <person name="Rubio-Somoza I."/>
            <person name="Bruggmann R."/>
            <person name="Erb M."/>
            <person name="Schlaeppi K."/>
        </authorList>
    </citation>
    <scope>NUCLEOTIDE SEQUENCE [LARGE SCALE GENOMIC DNA]</scope>
    <source>
        <strain evidence="1 2">LBA1-1-1.1</strain>
    </source>
</reference>
<comment type="caution">
    <text evidence="1">The sequence shown here is derived from an EMBL/GenBank/DDBJ whole genome shotgun (WGS) entry which is preliminary data.</text>
</comment>
<evidence type="ECO:0000313" key="1">
    <source>
        <dbReference type="EMBL" id="MEV4915204.1"/>
    </source>
</evidence>
<proteinExistence type="predicted"/>
<organism evidence="1 2">
    <name type="scientific">Bacillus proteolyticus</name>
    <dbReference type="NCBI Taxonomy" id="2026192"/>
    <lineage>
        <taxon>Bacteria</taxon>
        <taxon>Bacillati</taxon>
        <taxon>Bacillota</taxon>
        <taxon>Bacilli</taxon>
        <taxon>Bacillales</taxon>
        <taxon>Bacillaceae</taxon>
        <taxon>Bacillus</taxon>
        <taxon>Bacillus cereus group</taxon>
    </lineage>
</organism>
<sequence length="103" mass="11922">MFPGGLLLSFELPSAKLSLFCTIAFVIGWKFSVAALPIFKPLKKDKESVDAKMKIFVIVFLLKKKLLFHLKNIPFVIFHRKKSFMQKKLYIEKGGVFLKREKS</sequence>
<gene>
    <name evidence="1" type="ORF">MRBLBA1_006262</name>
</gene>
<keyword evidence="2" id="KW-1185">Reference proteome</keyword>
<protein>
    <submittedName>
        <fullName evidence="1">Uncharacterized protein</fullName>
    </submittedName>
</protein>
<accession>A0ABV3IM14</accession>
<dbReference type="EMBL" id="JBEGIE010000121">
    <property type="protein sequence ID" value="MEV4915204.1"/>
    <property type="molecule type" value="Genomic_DNA"/>
</dbReference>
<dbReference type="RefSeq" id="WP_327818132.1">
    <property type="nucleotide sequence ID" value="NZ_JARMCS010000009.1"/>
</dbReference>
<dbReference type="Proteomes" id="UP001552502">
    <property type="component" value="Unassembled WGS sequence"/>
</dbReference>
<name>A0ABV3IM14_9BACI</name>
<evidence type="ECO:0000313" key="2">
    <source>
        <dbReference type="Proteomes" id="UP001552502"/>
    </source>
</evidence>